<dbReference type="AlphaFoldDB" id="A0A1I4P0N9"/>
<feature type="domain" description="Probable ATP-binding protein BrxC alpha-helical" evidence="2">
    <location>
        <begin position="874"/>
        <end position="996"/>
    </location>
</feature>
<sequence length="1184" mass="136977">MTNEMIIQNLFLKDIKREINGVIKVDQDDEQNVYTELDEYVITRESLKHLNLFFDNYSSTIENPTDKIGVWISGFFGSGKSHFIKMLSYLLENKVVRDKSALEFFEEKIEDPLLFTTIEKAVTYGTKDVILFNIDSKANTLGHGDELIVNILMRVFNEKRGFFGDVLWIAEMEEDLTDKGLYEKFKDEFRRINGASWEEKRDTYAFEQDDIIEALVNCEYQSKESLIRLFESDGSSYHFSNEKFADKVKKYCESKGKDHQVIFLIDEIGQYIGENNNLMLNLQTIVEELGTKLAGKAWIAVTSQADIDSITKNQVKDDFSKIQGRFNTRLSLSSANVDEVIKKRILAKNKVYEESLTSYYSDKKTILKNLLTFSPGGAEMKLYKGEEDFVAVYPFVPYQFFVLQKVFDKIRLTGFTGKHLAKGERSMLSAFKEASEKYADSELGTLVPFHIFYSTIESFLDPIIKRTIAQAMDNDFLEEEDCNILKILFMIRHVNVLQPSLDNLVVLSISHVDEDKRKLKEKIAASLQRLETQTLIQKSGDKYYFLTNEEQEINREIKNVVIEKHKILDDISKHIFNDVCPSKYKDYKFNKSIDDKVDSASGADLTVKFLTPLSDDVLRGSGQRSLSGENLSNIDSTDTLLFVFPNDVEFVDQIRNYLKINKYLNQNTSNTNVGEIKDIHSGKRIDADKLLEASKKSMEEGISEARIFVDGKEVTSIEKKNPKERIKEGLDLLFENVYKKANYVTNNIGSDSDILRILKADDLEKFGAETSETNQLALREVLDYLNIKHQKNDVVVLQEIKDRFKRKPYGWSEMTISGLVATLFARDEIKLRFQKTYLVLKKETAEEIVRYLIRKDSADKLVLEIREKTNIEVIKAVRAILREVFEKMNIPDKENDLFEFTHSLFTSEYRALEQIEGRYKEEPRFPGREKIKEYASYLNAVLNITDPSAFLQNIAEEKDELIRLRDEVEPVTAFFGGNKVEIFRRVLRKLDVFKRDLQFMDEEIKSKVQIIEKILDSEEPYSDIKSLPPLENEIENALSEILSELKEETFKQIDTITSELEIEMGTHAVLTQDFMDSVLKPFHDLKTRISEAEDCVFVQAQATTLDALHSEAYSRINNQLQTLREKETDHDEVPIPVRSTKIVKDTSVFKTRETIKSEEELDKYLKELRASLLKLLEENDIRLF</sequence>
<dbReference type="InterPro" id="IPR058036">
    <property type="entry name" value="BREX_BrxC_4th"/>
</dbReference>
<reference evidence="5" key="1">
    <citation type="submission" date="2016-10" db="EMBL/GenBank/DDBJ databases">
        <authorList>
            <person name="Varghese N."/>
            <person name="Submissions S."/>
        </authorList>
    </citation>
    <scope>NUCLEOTIDE SEQUENCE [LARGE SCALE GENOMIC DNA]</scope>
    <source>
        <strain evidence="5">Mob M</strain>
    </source>
</reference>
<dbReference type="InterPro" id="IPR027417">
    <property type="entry name" value="P-loop_NTPase"/>
</dbReference>
<evidence type="ECO:0008006" key="6">
    <source>
        <dbReference type="Google" id="ProtNLM"/>
    </source>
</evidence>
<feature type="domain" description="Probable ATP-binding protein BrxC 4th six-stranded beta-sheet" evidence="3">
    <location>
        <begin position="551"/>
        <end position="732"/>
    </location>
</feature>
<accession>A0A1I4P0N9</accession>
<evidence type="ECO:0000313" key="4">
    <source>
        <dbReference type="EMBL" id="SFM21245.1"/>
    </source>
</evidence>
<dbReference type="Pfam" id="PF25796">
    <property type="entry name" value="BREX_BrxC_4th"/>
    <property type="match status" value="1"/>
</dbReference>
<dbReference type="EMBL" id="FOUJ01000001">
    <property type="protein sequence ID" value="SFM21245.1"/>
    <property type="molecule type" value="Genomic_DNA"/>
</dbReference>
<evidence type="ECO:0000259" key="2">
    <source>
        <dbReference type="Pfam" id="PF25792"/>
    </source>
</evidence>
<dbReference type="NCBIfam" id="NF033441">
    <property type="entry name" value="BREX_BrxC"/>
    <property type="match status" value="1"/>
</dbReference>
<evidence type="ECO:0000313" key="5">
    <source>
        <dbReference type="Proteomes" id="UP000198535"/>
    </source>
</evidence>
<dbReference type="OrthoDB" id="174177at2157"/>
<dbReference type="Proteomes" id="UP000198535">
    <property type="component" value="Unassembled WGS sequence"/>
</dbReference>
<dbReference type="STRING" id="487685.SAMN04488696_0381"/>
<organism evidence="4 5">
    <name type="scientific">Methanolobus profundi</name>
    <dbReference type="NCBI Taxonomy" id="487685"/>
    <lineage>
        <taxon>Archaea</taxon>
        <taxon>Methanobacteriati</taxon>
        <taxon>Methanobacteriota</taxon>
        <taxon>Stenosarchaea group</taxon>
        <taxon>Methanomicrobia</taxon>
        <taxon>Methanosarcinales</taxon>
        <taxon>Methanosarcinaceae</taxon>
        <taxon>Methanolobus</taxon>
    </lineage>
</organism>
<evidence type="ECO:0000259" key="1">
    <source>
        <dbReference type="Pfam" id="PF25791"/>
    </source>
</evidence>
<feature type="domain" description="Probable ATP-binding protein BrxC winged helix-turn-helix" evidence="1">
    <location>
        <begin position="740"/>
        <end position="867"/>
    </location>
</feature>
<name>A0A1I4P0N9_9EURY</name>
<gene>
    <name evidence="4" type="ORF">SAMN04488696_0381</name>
</gene>
<protein>
    <recommendedName>
        <fullName evidence="6">BREX system P-loop protein BrxC</fullName>
    </recommendedName>
</protein>
<dbReference type="InterPro" id="IPR058038">
    <property type="entry name" value="BREX_BrxC_wHTH"/>
</dbReference>
<proteinExistence type="predicted"/>
<evidence type="ECO:0000259" key="3">
    <source>
        <dbReference type="Pfam" id="PF25796"/>
    </source>
</evidence>
<dbReference type="SUPFAM" id="SSF52540">
    <property type="entry name" value="P-loop containing nucleoside triphosphate hydrolases"/>
    <property type="match status" value="1"/>
</dbReference>
<dbReference type="InterPro" id="IPR047679">
    <property type="entry name" value="BREX_BrxC"/>
</dbReference>
<keyword evidence="5" id="KW-1185">Reference proteome</keyword>
<dbReference type="InterPro" id="IPR058037">
    <property type="entry name" value="BREX_BrxC_helical"/>
</dbReference>
<dbReference type="Pfam" id="PF25791">
    <property type="entry name" value="WHD_BREX_BrxC"/>
    <property type="match status" value="1"/>
</dbReference>
<dbReference type="RefSeq" id="WP_091932407.1">
    <property type="nucleotide sequence ID" value="NZ_FOUJ01000001.1"/>
</dbReference>
<dbReference type="Pfam" id="PF25792">
    <property type="entry name" value="BREX_BrxC_helical"/>
    <property type="match status" value="1"/>
</dbReference>